<feature type="transmembrane region" description="Helical" evidence="1">
    <location>
        <begin position="345"/>
        <end position="363"/>
    </location>
</feature>
<organism evidence="2 3">
    <name type="scientific">Shouchella xiaoxiensis</name>
    <dbReference type="NCBI Taxonomy" id="766895"/>
    <lineage>
        <taxon>Bacteria</taxon>
        <taxon>Bacillati</taxon>
        <taxon>Bacillota</taxon>
        <taxon>Bacilli</taxon>
        <taxon>Bacillales</taxon>
        <taxon>Bacillaceae</taxon>
        <taxon>Shouchella</taxon>
    </lineage>
</organism>
<feature type="transmembrane region" description="Helical" evidence="1">
    <location>
        <begin position="168"/>
        <end position="193"/>
    </location>
</feature>
<feature type="transmembrane region" description="Helical" evidence="1">
    <location>
        <begin position="276"/>
        <end position="307"/>
    </location>
</feature>
<dbReference type="Proteomes" id="UP001179280">
    <property type="component" value="Unassembled WGS sequence"/>
</dbReference>
<keyword evidence="1" id="KW-1133">Transmembrane helix</keyword>
<feature type="transmembrane region" description="Helical" evidence="1">
    <location>
        <begin position="20"/>
        <end position="47"/>
    </location>
</feature>
<evidence type="ECO:0000313" key="3">
    <source>
        <dbReference type="Proteomes" id="UP001179280"/>
    </source>
</evidence>
<sequence length="367" mass="42287">MRTLFQTRLNNHLKVRMKQLISILSNSGVFLLVPFLMLAIYALVHIFNQEQLNSFQESFIIASVFLFLFCNHRIRSLLTDQDVVYLAPKVNGMGRYFRGIIYYNLLIQFIKCGGFLVLNVFLLDSSSLLFIVLVFSLTLSAVLHVMVTMIFISLDLKRRGLYTILQYLYIWLMIVFLFVEMNVFIFMISLALFSTGYWLTKNKLFPIHSWKRLSLSDQRSDAFFTLFMSNFTNVSISLRPARGRKLLILFLTVGKDEALPYLLARSLVRGTESGRLFMRVLLLTAALILFVNNLIALVLISVVLVALNTRQFTQGFPPYGQLIPPHYPVEQDQYSAAIHALQKRALLLQTAFFSCLLLIKWISMNSL</sequence>
<protein>
    <submittedName>
        <fullName evidence="2">ABC-2 type transport system permease protein</fullName>
    </submittedName>
</protein>
<feature type="transmembrane region" description="Helical" evidence="1">
    <location>
        <begin position="99"/>
        <end position="122"/>
    </location>
</feature>
<gene>
    <name evidence="2" type="ORF">JOC54_000594</name>
</gene>
<dbReference type="RefSeq" id="WP_204464282.1">
    <property type="nucleotide sequence ID" value="NZ_JAFBCV010000001.1"/>
</dbReference>
<name>A0ABS2SPB6_9BACI</name>
<evidence type="ECO:0000313" key="2">
    <source>
        <dbReference type="EMBL" id="MBM7837363.1"/>
    </source>
</evidence>
<keyword evidence="1" id="KW-0472">Membrane</keyword>
<accession>A0ABS2SPB6</accession>
<dbReference type="InterPro" id="IPR010288">
    <property type="entry name" value="EcsB_ABC"/>
</dbReference>
<comment type="caution">
    <text evidence="2">The sequence shown here is derived from an EMBL/GenBank/DDBJ whole genome shotgun (WGS) entry which is preliminary data.</text>
</comment>
<proteinExistence type="predicted"/>
<reference evidence="2" key="1">
    <citation type="submission" date="2021-01" db="EMBL/GenBank/DDBJ databases">
        <title>Genomic Encyclopedia of Type Strains, Phase IV (KMG-IV): sequencing the most valuable type-strain genomes for metagenomic binning, comparative biology and taxonomic classification.</title>
        <authorList>
            <person name="Goeker M."/>
        </authorList>
    </citation>
    <scope>NUCLEOTIDE SEQUENCE</scope>
    <source>
        <strain evidence="2">DSM 21943</strain>
    </source>
</reference>
<keyword evidence="1" id="KW-0812">Transmembrane</keyword>
<keyword evidence="3" id="KW-1185">Reference proteome</keyword>
<dbReference type="Pfam" id="PF05975">
    <property type="entry name" value="EcsB"/>
    <property type="match status" value="1"/>
</dbReference>
<dbReference type="EMBL" id="JAFBCV010000001">
    <property type="protein sequence ID" value="MBM7837363.1"/>
    <property type="molecule type" value="Genomic_DNA"/>
</dbReference>
<feature type="transmembrane region" description="Helical" evidence="1">
    <location>
        <begin position="128"/>
        <end position="156"/>
    </location>
</feature>
<evidence type="ECO:0000256" key="1">
    <source>
        <dbReference type="SAM" id="Phobius"/>
    </source>
</evidence>